<dbReference type="Pfam" id="PF12706">
    <property type="entry name" value="Lactamase_B_2"/>
    <property type="match status" value="1"/>
</dbReference>
<evidence type="ECO:0000259" key="1">
    <source>
        <dbReference type="Pfam" id="PF12706"/>
    </source>
</evidence>
<proteinExistence type="predicted"/>
<reference evidence="2 3" key="1">
    <citation type="submission" date="2019-03" db="EMBL/GenBank/DDBJ databases">
        <title>Deep-cultivation of Planctomycetes and their phenomic and genomic characterization uncovers novel biology.</title>
        <authorList>
            <person name="Wiegand S."/>
            <person name="Jogler M."/>
            <person name="Boedeker C."/>
            <person name="Pinto D."/>
            <person name="Vollmers J."/>
            <person name="Rivas-Marin E."/>
            <person name="Kohn T."/>
            <person name="Peeters S.H."/>
            <person name="Heuer A."/>
            <person name="Rast P."/>
            <person name="Oberbeckmann S."/>
            <person name="Bunk B."/>
            <person name="Jeske O."/>
            <person name="Meyerdierks A."/>
            <person name="Storesund J.E."/>
            <person name="Kallscheuer N."/>
            <person name="Luecker S."/>
            <person name="Lage O.M."/>
            <person name="Pohl T."/>
            <person name="Merkel B.J."/>
            <person name="Hornburger P."/>
            <person name="Mueller R.-W."/>
            <person name="Bruemmer F."/>
            <person name="Labrenz M."/>
            <person name="Spormann A.M."/>
            <person name="Op den Camp H."/>
            <person name="Overmann J."/>
            <person name="Amann R."/>
            <person name="Jetten M.S.M."/>
            <person name="Mascher T."/>
            <person name="Medema M.H."/>
            <person name="Devos D.P."/>
            <person name="Kaster A.-K."/>
            <person name="Ovreas L."/>
            <person name="Rohde M."/>
            <person name="Galperin M.Y."/>
            <person name="Jogler C."/>
        </authorList>
    </citation>
    <scope>NUCLEOTIDE SEQUENCE [LARGE SCALE GENOMIC DNA]</scope>
    <source>
        <strain evidence="2 3">Enr13</strain>
    </source>
</reference>
<dbReference type="OrthoDB" id="9800940at2"/>
<accession>A0A518HIM8</accession>
<keyword evidence="3" id="KW-1185">Reference proteome</keyword>
<evidence type="ECO:0000313" key="3">
    <source>
        <dbReference type="Proteomes" id="UP000319004"/>
    </source>
</evidence>
<dbReference type="InterPro" id="IPR036866">
    <property type="entry name" value="RibonucZ/Hydroxyglut_hydro"/>
</dbReference>
<dbReference type="PANTHER" id="PTHR46504">
    <property type="entry name" value="TRNASE Z TRZ1"/>
    <property type="match status" value="1"/>
</dbReference>
<dbReference type="EMBL" id="CP037423">
    <property type="protein sequence ID" value="QDV40711.1"/>
    <property type="molecule type" value="Genomic_DNA"/>
</dbReference>
<dbReference type="InterPro" id="IPR001279">
    <property type="entry name" value="Metallo-B-lactamas"/>
</dbReference>
<dbReference type="RefSeq" id="WP_145384538.1">
    <property type="nucleotide sequence ID" value="NZ_CP037423.1"/>
</dbReference>
<dbReference type="SUPFAM" id="SSF56281">
    <property type="entry name" value="Metallo-hydrolase/oxidoreductase"/>
    <property type="match status" value="1"/>
</dbReference>
<evidence type="ECO:0000313" key="2">
    <source>
        <dbReference type="EMBL" id="QDV40711.1"/>
    </source>
</evidence>
<organism evidence="2 3">
    <name type="scientific">Stieleria neptunia</name>
    <dbReference type="NCBI Taxonomy" id="2527979"/>
    <lineage>
        <taxon>Bacteria</taxon>
        <taxon>Pseudomonadati</taxon>
        <taxon>Planctomycetota</taxon>
        <taxon>Planctomycetia</taxon>
        <taxon>Pirellulales</taxon>
        <taxon>Pirellulaceae</taxon>
        <taxon>Stieleria</taxon>
    </lineage>
</organism>
<sequence>MSLDHRLTITGYSTALFSTWYFVDELGCLFDCGDGVSAGLLQKARKVRHVFISHPDRDHLAGLLQFHQLNARPELSIYFPRHAGSFPALAGFMGKFDPQVSGTKWIPLDPGDEVSLRGDLVVRAVANRHMTPVADQSKSLSYFVEAISRKLKPEYVGKSGKEIVALKREQGKDAIVEECRRTKLVFSGDTPIETDGRYDDADVLIHEATFLSSEEMNPDDPSQNRHSSLDQVMQMVSQSRIGTLVLGHFSTRYHDDQITEAIARLRKKFPIQIPIKVILPGKIGRDILADV</sequence>
<dbReference type="KEGG" id="snep:Enr13x_05470"/>
<dbReference type="PANTHER" id="PTHR46504:SF2">
    <property type="entry name" value="TRNASE Z TRZ1"/>
    <property type="match status" value="1"/>
</dbReference>
<feature type="domain" description="Metallo-beta-lactamase" evidence="1">
    <location>
        <begin position="29"/>
        <end position="146"/>
    </location>
</feature>
<name>A0A518HIM8_9BACT</name>
<dbReference type="AlphaFoldDB" id="A0A518HIM8"/>
<dbReference type="Gene3D" id="3.60.15.10">
    <property type="entry name" value="Ribonuclease Z/Hydroxyacylglutathione hydrolase-like"/>
    <property type="match status" value="1"/>
</dbReference>
<protein>
    <submittedName>
        <fullName evidence="2">Ribonuclease Z</fullName>
    </submittedName>
</protein>
<dbReference type="Proteomes" id="UP000319004">
    <property type="component" value="Chromosome"/>
</dbReference>
<gene>
    <name evidence="2" type="ORF">Enr13x_05470</name>
</gene>